<feature type="domain" description="WYL" evidence="2">
    <location>
        <begin position="140"/>
        <end position="204"/>
    </location>
</feature>
<evidence type="ECO:0000313" key="4">
    <source>
        <dbReference type="Proteomes" id="UP000244915"/>
    </source>
</evidence>
<dbReference type="KEGG" id="ypac:CEW88_19035"/>
<dbReference type="AlphaFoldDB" id="A0A2U8HJ49"/>
<sequence>MRSTDRLFQIIQILRRTPRPVTAAAIAEELEVSRRTVYRDITDLISRRVPIQGTAGFGYTLDDDYEMRPLALTPAETEALALGAQWVSRHPDQALARLALDALSKIRLSLPESSRTVLEQPALGVAPIAAAPGTVLDTTSIRDAIRRWRVMTFRYRALDGVVSQRNVWPILLGYDATRCLLIAWCEERDALRHFRLERMSHIEVLERRPPKRRTDMMRLWRAEQGKTIGAGDHKV</sequence>
<dbReference type="Proteomes" id="UP000244915">
    <property type="component" value="Chromosome 2"/>
</dbReference>
<dbReference type="RefSeq" id="WP_108969763.1">
    <property type="nucleotide sequence ID" value="NZ_CP022190.1"/>
</dbReference>
<protein>
    <recommendedName>
        <fullName evidence="5">YafY family transcriptional regulator</fullName>
    </recommendedName>
</protein>
<dbReference type="InterPro" id="IPR036390">
    <property type="entry name" value="WH_DNA-bd_sf"/>
</dbReference>
<proteinExistence type="predicted"/>
<dbReference type="InterPro" id="IPR026881">
    <property type="entry name" value="WYL_dom"/>
</dbReference>
<gene>
    <name evidence="3" type="ORF">CEW88_19035</name>
</gene>
<dbReference type="InterPro" id="IPR051534">
    <property type="entry name" value="CBASS_pafABC_assoc_protein"/>
</dbReference>
<dbReference type="Gene3D" id="1.10.10.10">
    <property type="entry name" value="Winged helix-like DNA-binding domain superfamily/Winged helix DNA-binding domain"/>
    <property type="match status" value="1"/>
</dbReference>
<dbReference type="InterPro" id="IPR013196">
    <property type="entry name" value="HTH_11"/>
</dbReference>
<dbReference type="SUPFAM" id="SSF46785">
    <property type="entry name" value="Winged helix' DNA-binding domain"/>
    <property type="match status" value="1"/>
</dbReference>
<dbReference type="PANTHER" id="PTHR34580">
    <property type="match status" value="1"/>
</dbReference>
<name>A0A2U8HJ49_9RHOB</name>
<feature type="domain" description="Helix-turn-helix type 11" evidence="1">
    <location>
        <begin position="6"/>
        <end position="59"/>
    </location>
</feature>
<evidence type="ECO:0000259" key="1">
    <source>
        <dbReference type="Pfam" id="PF08279"/>
    </source>
</evidence>
<dbReference type="EMBL" id="CP022190">
    <property type="protein sequence ID" value="AWI85778.1"/>
    <property type="molecule type" value="Genomic_DNA"/>
</dbReference>
<evidence type="ECO:0008006" key="5">
    <source>
        <dbReference type="Google" id="ProtNLM"/>
    </source>
</evidence>
<dbReference type="PROSITE" id="PS52050">
    <property type="entry name" value="WYL"/>
    <property type="match status" value="1"/>
</dbReference>
<dbReference type="OrthoDB" id="9807255at2"/>
<dbReference type="Pfam" id="PF13280">
    <property type="entry name" value="WYL"/>
    <property type="match status" value="1"/>
</dbReference>
<dbReference type="PANTHER" id="PTHR34580:SF3">
    <property type="entry name" value="PROTEIN PAFB"/>
    <property type="match status" value="1"/>
</dbReference>
<reference evidence="3 4" key="1">
    <citation type="submission" date="2017-06" db="EMBL/GenBank/DDBJ databases">
        <title>Yangia sp. YSBP01 complete genome sequence.</title>
        <authorList>
            <person name="Woo J.-H."/>
            <person name="Kim H.-S."/>
        </authorList>
    </citation>
    <scope>NUCLEOTIDE SEQUENCE [LARGE SCALE GENOMIC DNA]</scope>
    <source>
        <strain evidence="3 4">YSBP01</strain>
    </source>
</reference>
<accession>A0A2U8HJ49</accession>
<evidence type="ECO:0000313" key="3">
    <source>
        <dbReference type="EMBL" id="AWI85778.1"/>
    </source>
</evidence>
<dbReference type="Pfam" id="PF08279">
    <property type="entry name" value="HTH_11"/>
    <property type="match status" value="1"/>
</dbReference>
<evidence type="ECO:0000259" key="2">
    <source>
        <dbReference type="Pfam" id="PF13280"/>
    </source>
</evidence>
<organism evidence="3 4">
    <name type="scientific">Alloyangia pacifica</name>
    <dbReference type="NCBI Taxonomy" id="311180"/>
    <lineage>
        <taxon>Bacteria</taxon>
        <taxon>Pseudomonadati</taxon>
        <taxon>Pseudomonadota</taxon>
        <taxon>Alphaproteobacteria</taxon>
        <taxon>Rhodobacterales</taxon>
        <taxon>Roseobacteraceae</taxon>
        <taxon>Alloyangia</taxon>
    </lineage>
</organism>
<dbReference type="InterPro" id="IPR036388">
    <property type="entry name" value="WH-like_DNA-bd_sf"/>
</dbReference>